<organism evidence="1 2">
    <name type="scientific">Montanilutibacter psychrotolerans</name>
    <dbReference type="NCBI Taxonomy" id="1327343"/>
    <lineage>
        <taxon>Bacteria</taxon>
        <taxon>Pseudomonadati</taxon>
        <taxon>Pseudomonadota</taxon>
        <taxon>Gammaproteobacteria</taxon>
        <taxon>Lysobacterales</taxon>
        <taxon>Lysobacteraceae</taxon>
        <taxon>Montanilutibacter</taxon>
    </lineage>
</organism>
<evidence type="ECO:0000313" key="2">
    <source>
        <dbReference type="Proteomes" id="UP000267049"/>
    </source>
</evidence>
<dbReference type="EMBL" id="RIBS01000002">
    <property type="protein sequence ID" value="RNF85017.1"/>
    <property type="molecule type" value="Genomic_DNA"/>
</dbReference>
<reference evidence="1 2" key="1">
    <citation type="submission" date="2018-11" db="EMBL/GenBank/DDBJ databases">
        <title>Lysobacter cryohumiis sp. nov., isolated from soil in the Tianshan Mountains, Xinjiang, China.</title>
        <authorList>
            <person name="Luo Y."/>
            <person name="Sheng H."/>
        </authorList>
    </citation>
    <scope>NUCLEOTIDE SEQUENCE [LARGE SCALE GENOMIC DNA]</scope>
    <source>
        <strain evidence="1 2">ZS60</strain>
    </source>
</reference>
<proteinExistence type="predicted"/>
<sequence length="152" mass="16634">MFGSTTYWLGSMTLNECIIESTDREADAGFFRRFSNSDVFSSVDATAIAACRGSLDAPSGMGLRLQIANIDLGRIGLFYTSMDDVRLGEEFTGMPLIRAAQTVCDLPEVDGMLIQSDGDAWVIARKEALREVIGQVRDDVFYKDFSKPPAAS</sequence>
<gene>
    <name evidence="1" type="ORF">EER27_04300</name>
</gene>
<dbReference type="AlphaFoldDB" id="A0A3M8SUL5"/>
<protein>
    <submittedName>
        <fullName evidence="1">Uncharacterized protein</fullName>
    </submittedName>
</protein>
<keyword evidence="2" id="KW-1185">Reference proteome</keyword>
<name>A0A3M8SUL5_9GAMM</name>
<comment type="caution">
    <text evidence="1">The sequence shown here is derived from an EMBL/GenBank/DDBJ whole genome shotgun (WGS) entry which is preliminary data.</text>
</comment>
<dbReference type="Proteomes" id="UP000267049">
    <property type="component" value="Unassembled WGS sequence"/>
</dbReference>
<accession>A0A3M8SUL5</accession>
<evidence type="ECO:0000313" key="1">
    <source>
        <dbReference type="EMBL" id="RNF85017.1"/>
    </source>
</evidence>